<evidence type="ECO:0000313" key="1">
    <source>
        <dbReference type="EMBL" id="KAF4346966.1"/>
    </source>
</evidence>
<dbReference type="GO" id="GO:0051011">
    <property type="term" value="F:microtubule minus-end binding"/>
    <property type="evidence" value="ECO:0007669"/>
    <property type="project" value="TreeGrafter"/>
</dbReference>
<dbReference type="GO" id="GO:0070652">
    <property type="term" value="C:HAUS complex"/>
    <property type="evidence" value="ECO:0007669"/>
    <property type="project" value="InterPro"/>
</dbReference>
<comment type="caution">
    <text evidence="1">The sequence shown here is derived from an EMBL/GenBank/DDBJ whole genome shotgun (WGS) entry which is preliminary data.</text>
</comment>
<sequence>MSAKLRVLENVLLLETYTQESIPALHKIRKYLVEATEEASIAYNKAVTRLREYQGVDPHFDSIAKQYREIVKDLETMQWTIHQVEMDLKRLPDHPNA</sequence>
<evidence type="ECO:0000313" key="2">
    <source>
        <dbReference type="Proteomes" id="UP000583929"/>
    </source>
</evidence>
<keyword evidence="2" id="KW-1185">Reference proteome</keyword>
<dbReference type="PANTHER" id="PTHR16219:SF1">
    <property type="entry name" value="HAUS AUGMIN-LIKE COMPLEX SUBUNIT 4"/>
    <property type="match status" value="1"/>
</dbReference>
<dbReference type="Proteomes" id="UP000583929">
    <property type="component" value="Unassembled WGS sequence"/>
</dbReference>
<dbReference type="Pfam" id="PF14735">
    <property type="entry name" value="HAUS4"/>
    <property type="match status" value="1"/>
</dbReference>
<protein>
    <submittedName>
        <fullName evidence="1">Uncharacterized protein</fullName>
    </submittedName>
</protein>
<dbReference type="GO" id="GO:0051225">
    <property type="term" value="P:spindle assembly"/>
    <property type="evidence" value="ECO:0007669"/>
    <property type="project" value="InterPro"/>
</dbReference>
<dbReference type="PANTHER" id="PTHR16219">
    <property type="entry name" value="AUGMIN SUBUNIT 4 FAMILY MEMBER"/>
    <property type="match status" value="1"/>
</dbReference>
<organism evidence="1 2">
    <name type="scientific">Cannabis sativa</name>
    <name type="common">Hemp</name>
    <name type="synonym">Marijuana</name>
    <dbReference type="NCBI Taxonomy" id="3483"/>
    <lineage>
        <taxon>Eukaryota</taxon>
        <taxon>Viridiplantae</taxon>
        <taxon>Streptophyta</taxon>
        <taxon>Embryophyta</taxon>
        <taxon>Tracheophyta</taxon>
        <taxon>Spermatophyta</taxon>
        <taxon>Magnoliopsida</taxon>
        <taxon>eudicotyledons</taxon>
        <taxon>Gunneridae</taxon>
        <taxon>Pentapetalae</taxon>
        <taxon>rosids</taxon>
        <taxon>fabids</taxon>
        <taxon>Rosales</taxon>
        <taxon>Cannabaceae</taxon>
        <taxon>Cannabis</taxon>
    </lineage>
</organism>
<name>A0A7J6DM04_CANSA</name>
<proteinExistence type="predicted"/>
<reference evidence="1 2" key="1">
    <citation type="journal article" date="2020" name="bioRxiv">
        <title>Sequence and annotation of 42 cannabis genomes reveals extensive copy number variation in cannabinoid synthesis and pathogen resistance genes.</title>
        <authorList>
            <person name="Mckernan K.J."/>
            <person name="Helbert Y."/>
            <person name="Kane L.T."/>
            <person name="Ebling H."/>
            <person name="Zhang L."/>
            <person name="Liu B."/>
            <person name="Eaton Z."/>
            <person name="Mclaughlin S."/>
            <person name="Kingan S."/>
            <person name="Baybayan P."/>
            <person name="Concepcion G."/>
            <person name="Jordan M."/>
            <person name="Riva A."/>
            <person name="Barbazuk W."/>
            <person name="Harkins T."/>
        </authorList>
    </citation>
    <scope>NUCLEOTIDE SEQUENCE [LARGE SCALE GENOMIC DNA]</scope>
    <source>
        <strain evidence="2">cv. Jamaican Lion 4</strain>
        <tissue evidence="1">Leaf</tissue>
    </source>
</reference>
<dbReference type="InterPro" id="IPR029327">
    <property type="entry name" value="HAUS4"/>
</dbReference>
<gene>
    <name evidence="1" type="ORF">G4B88_027673</name>
</gene>
<accession>A0A7J6DM04</accession>
<dbReference type="AlphaFoldDB" id="A0A7J6DM04"/>
<dbReference type="EMBL" id="JAATIQ010000881">
    <property type="protein sequence ID" value="KAF4346966.1"/>
    <property type="molecule type" value="Genomic_DNA"/>
</dbReference>